<dbReference type="GO" id="GO:0071972">
    <property type="term" value="F:peptidoglycan L,D-transpeptidase activity"/>
    <property type="evidence" value="ECO:0007669"/>
    <property type="project" value="TreeGrafter"/>
</dbReference>
<evidence type="ECO:0000256" key="5">
    <source>
        <dbReference type="ARBA" id="ARBA00022984"/>
    </source>
</evidence>
<dbReference type="GO" id="GO:0018104">
    <property type="term" value="P:peptidoglycan-protein cross-linking"/>
    <property type="evidence" value="ECO:0007669"/>
    <property type="project" value="TreeGrafter"/>
</dbReference>
<feature type="compositionally biased region" description="Polar residues" evidence="8">
    <location>
        <begin position="22"/>
        <end position="48"/>
    </location>
</feature>
<dbReference type="Gene3D" id="2.40.440.10">
    <property type="entry name" value="L,D-transpeptidase catalytic domain-like"/>
    <property type="match status" value="1"/>
</dbReference>
<evidence type="ECO:0000313" key="11">
    <source>
        <dbReference type="EMBL" id="QDP20298.1"/>
    </source>
</evidence>
<dbReference type="Gene3D" id="1.10.101.10">
    <property type="entry name" value="PGBD-like superfamily/PGBD"/>
    <property type="match status" value="1"/>
</dbReference>
<feature type="chain" id="PRO_5022182007" evidence="9">
    <location>
        <begin position="20"/>
        <end position="376"/>
    </location>
</feature>
<protein>
    <submittedName>
        <fullName evidence="11">Murein L,D-transpeptidase</fullName>
    </submittedName>
</protein>
<reference evidence="11 12" key="1">
    <citation type="submission" date="2019-07" db="EMBL/GenBank/DDBJ databases">
        <title>Sphingomonas AE3 Genome sequencing and assembly.</title>
        <authorList>
            <person name="Kim H."/>
        </authorList>
    </citation>
    <scope>NUCLEOTIDE SEQUENCE [LARGE SCALE GENOMIC DNA]</scope>
    <source>
        <strain evidence="11 12">AE3</strain>
    </source>
</reference>
<evidence type="ECO:0000256" key="3">
    <source>
        <dbReference type="ARBA" id="ARBA00022679"/>
    </source>
</evidence>
<keyword evidence="6 7" id="KW-0961">Cell wall biogenesis/degradation</keyword>
<dbReference type="PANTHER" id="PTHR30582">
    <property type="entry name" value="L,D-TRANSPEPTIDASE"/>
    <property type="match status" value="1"/>
</dbReference>
<dbReference type="GO" id="GO:0016740">
    <property type="term" value="F:transferase activity"/>
    <property type="evidence" value="ECO:0007669"/>
    <property type="project" value="UniProtKB-KW"/>
</dbReference>
<feature type="active site" description="Proton donor/acceptor" evidence="7">
    <location>
        <position position="335"/>
    </location>
</feature>
<evidence type="ECO:0000256" key="2">
    <source>
        <dbReference type="ARBA" id="ARBA00005992"/>
    </source>
</evidence>
<dbReference type="GO" id="GO:0071555">
    <property type="term" value="P:cell wall organization"/>
    <property type="evidence" value="ECO:0007669"/>
    <property type="project" value="UniProtKB-UniRule"/>
</dbReference>
<dbReference type="EMBL" id="CP041659">
    <property type="protein sequence ID" value="QDP20298.1"/>
    <property type="molecule type" value="Genomic_DNA"/>
</dbReference>
<name>A0A516ITR2_9SPHN</name>
<evidence type="ECO:0000256" key="6">
    <source>
        <dbReference type="ARBA" id="ARBA00023316"/>
    </source>
</evidence>
<comment type="similarity">
    <text evidence="2">Belongs to the YkuD family.</text>
</comment>
<accession>A0A516ITR2</accession>
<dbReference type="InterPro" id="IPR036366">
    <property type="entry name" value="PGBDSf"/>
</dbReference>
<evidence type="ECO:0000256" key="9">
    <source>
        <dbReference type="SAM" id="SignalP"/>
    </source>
</evidence>
<feature type="signal peptide" evidence="9">
    <location>
        <begin position="1"/>
        <end position="19"/>
    </location>
</feature>
<dbReference type="PROSITE" id="PS51257">
    <property type="entry name" value="PROKAR_LIPOPROTEIN"/>
    <property type="match status" value="1"/>
</dbReference>
<keyword evidence="4 7" id="KW-0133">Cell shape</keyword>
<dbReference type="SUPFAM" id="SSF141523">
    <property type="entry name" value="L,D-transpeptidase catalytic domain-like"/>
    <property type="match status" value="1"/>
</dbReference>
<dbReference type="Proteomes" id="UP000321857">
    <property type="component" value="Chromosome"/>
</dbReference>
<evidence type="ECO:0000256" key="4">
    <source>
        <dbReference type="ARBA" id="ARBA00022960"/>
    </source>
</evidence>
<keyword evidence="5 7" id="KW-0573">Peptidoglycan synthesis</keyword>
<dbReference type="PROSITE" id="PS52029">
    <property type="entry name" value="LD_TPASE"/>
    <property type="match status" value="1"/>
</dbReference>
<feature type="region of interest" description="Disordered" evidence="8">
    <location>
        <begin position="22"/>
        <end position="57"/>
    </location>
</feature>
<dbReference type="AlphaFoldDB" id="A0A516ITR2"/>
<proteinExistence type="inferred from homology"/>
<evidence type="ECO:0000313" key="12">
    <source>
        <dbReference type="Proteomes" id="UP000321857"/>
    </source>
</evidence>
<gene>
    <name evidence="11" type="ORF">FMM02_10250</name>
</gene>
<evidence type="ECO:0000259" key="10">
    <source>
        <dbReference type="PROSITE" id="PS52029"/>
    </source>
</evidence>
<dbReference type="PANTHER" id="PTHR30582:SF30">
    <property type="entry name" value="BLR4375 PROTEIN"/>
    <property type="match status" value="1"/>
</dbReference>
<dbReference type="GO" id="GO:0005576">
    <property type="term" value="C:extracellular region"/>
    <property type="evidence" value="ECO:0007669"/>
    <property type="project" value="TreeGrafter"/>
</dbReference>
<dbReference type="InterPro" id="IPR050979">
    <property type="entry name" value="LD-transpeptidase"/>
</dbReference>
<keyword evidence="12" id="KW-1185">Reference proteome</keyword>
<evidence type="ECO:0000256" key="1">
    <source>
        <dbReference type="ARBA" id="ARBA00004752"/>
    </source>
</evidence>
<dbReference type="SUPFAM" id="SSF47090">
    <property type="entry name" value="PGBD-like"/>
    <property type="match status" value="1"/>
</dbReference>
<dbReference type="CDD" id="cd16913">
    <property type="entry name" value="YkuD_like"/>
    <property type="match status" value="1"/>
</dbReference>
<dbReference type="InterPro" id="IPR002477">
    <property type="entry name" value="Peptidoglycan-bd-like"/>
</dbReference>
<dbReference type="KEGG" id="sxa:FMM02_10250"/>
<dbReference type="Pfam" id="PF01471">
    <property type="entry name" value="PG_binding_1"/>
    <property type="match status" value="1"/>
</dbReference>
<dbReference type="Pfam" id="PF03734">
    <property type="entry name" value="YkuD"/>
    <property type="match status" value="1"/>
</dbReference>
<feature type="domain" description="L,D-TPase catalytic" evidence="10">
    <location>
        <begin position="242"/>
        <end position="375"/>
    </location>
</feature>
<dbReference type="OrthoDB" id="9787225at2"/>
<evidence type="ECO:0000256" key="8">
    <source>
        <dbReference type="SAM" id="MobiDB-lite"/>
    </source>
</evidence>
<dbReference type="UniPathway" id="UPA00219"/>
<dbReference type="GO" id="GO:0008360">
    <property type="term" value="P:regulation of cell shape"/>
    <property type="evidence" value="ECO:0007669"/>
    <property type="project" value="UniProtKB-UniRule"/>
</dbReference>
<comment type="pathway">
    <text evidence="1 7">Cell wall biogenesis; peptidoglycan biosynthesis.</text>
</comment>
<organism evidence="11 12">
    <name type="scientific">Sphingomonas xanthus</name>
    <dbReference type="NCBI Taxonomy" id="2594473"/>
    <lineage>
        <taxon>Bacteria</taxon>
        <taxon>Pseudomonadati</taxon>
        <taxon>Pseudomonadota</taxon>
        <taxon>Alphaproteobacteria</taxon>
        <taxon>Sphingomonadales</taxon>
        <taxon>Sphingomonadaceae</taxon>
        <taxon>Sphingomonas</taxon>
    </lineage>
</organism>
<dbReference type="InterPro" id="IPR038063">
    <property type="entry name" value="Transpep_catalytic_dom"/>
</dbReference>
<evidence type="ECO:0000256" key="7">
    <source>
        <dbReference type="PROSITE-ProRule" id="PRU01373"/>
    </source>
</evidence>
<dbReference type="RefSeq" id="WP_147494746.1">
    <property type="nucleotide sequence ID" value="NZ_CP041659.1"/>
</dbReference>
<keyword evidence="9" id="KW-0732">Signal</keyword>
<feature type="active site" description="Nucleophile" evidence="7">
    <location>
        <position position="351"/>
    </location>
</feature>
<dbReference type="InterPro" id="IPR005490">
    <property type="entry name" value="LD_TPept_cat_dom"/>
</dbReference>
<dbReference type="InterPro" id="IPR036365">
    <property type="entry name" value="PGBD-like_sf"/>
</dbReference>
<sequence>MIRVALAASVAALSLTACSVTETSEQQNAPETAQSGQSVDPMASNDQDGPTVAEDRPRPLMQAQVVLDRLGFTPGVVDGKMGMSTVNAIKGFQESRGLTVTGELDEPTVQALSQWQSIPATRIVTIPPEFASDEFVDIPEDRKAQAKLNRMGYESLAEKLAERFHTTEEVLAELNPELTGSASPAPAGNDSVEAPTIAYKAGMRLRVPNVGADQFDASKVKDAQWADTLRKLGVGTNQPTAASIEVDKSEQVLRVLGEDGKLLAQFTATMGSSQFPLPLGTWTIKGNAYHPTWHYDPALLANVPKSDPKLEIPPGPNNPVGVVWMDLSKEHYGIHGTDEPSRIGRAESNGCIRLTNWDAARLAQMIRPGTKAVFRA</sequence>
<keyword evidence="3" id="KW-0808">Transferase</keyword>